<dbReference type="OrthoDB" id="9803969at2"/>
<evidence type="ECO:0000256" key="4">
    <source>
        <dbReference type="SAM" id="MobiDB-lite"/>
    </source>
</evidence>
<dbReference type="Pfam" id="PF01228">
    <property type="entry name" value="Gly_radical"/>
    <property type="match status" value="1"/>
</dbReference>
<proteinExistence type="predicted"/>
<dbReference type="SUPFAM" id="SSF51998">
    <property type="entry name" value="PFL-like glycyl radical enzymes"/>
    <property type="match status" value="1"/>
</dbReference>
<evidence type="ECO:0000313" key="8">
    <source>
        <dbReference type="Proteomes" id="UP000182811"/>
    </source>
</evidence>
<dbReference type="PANTHER" id="PTHR43641:SF2">
    <property type="entry name" value="DEHYDRATASE YBIW-RELATED"/>
    <property type="match status" value="1"/>
</dbReference>
<dbReference type="GO" id="GO:0018805">
    <property type="term" value="F:benzylsuccinate synthase activity"/>
    <property type="evidence" value="ECO:0007669"/>
    <property type="project" value="UniProtKB-EC"/>
</dbReference>
<dbReference type="Gene3D" id="3.20.70.20">
    <property type="match status" value="1"/>
</dbReference>
<dbReference type="InterPro" id="IPR001150">
    <property type="entry name" value="Gly_radical"/>
</dbReference>
<evidence type="ECO:0000256" key="1">
    <source>
        <dbReference type="ARBA" id="ARBA00022818"/>
    </source>
</evidence>
<dbReference type="EC" id="4.1.99.11" evidence="7"/>
<organism evidence="7 8">
    <name type="scientific">Neomoorella thermoacetica</name>
    <name type="common">Clostridium thermoaceticum</name>
    <dbReference type="NCBI Taxonomy" id="1525"/>
    <lineage>
        <taxon>Bacteria</taxon>
        <taxon>Bacillati</taxon>
        <taxon>Bacillota</taxon>
        <taxon>Clostridia</taxon>
        <taxon>Neomoorellales</taxon>
        <taxon>Neomoorellaceae</taxon>
        <taxon>Neomoorella</taxon>
    </lineage>
</organism>
<reference evidence="7 8" key="1">
    <citation type="submission" date="2016-08" db="EMBL/GenBank/DDBJ databases">
        <title>Genome-based comparison of Moorella thermoacetic strains.</title>
        <authorList>
            <person name="Poehlein A."/>
            <person name="Bengelsdorf F.R."/>
            <person name="Esser C."/>
            <person name="Duerre P."/>
            <person name="Daniel R."/>
        </authorList>
    </citation>
    <scope>NUCLEOTIDE SEQUENCE [LARGE SCALE GENOMIC DNA]</scope>
    <source>
        <strain evidence="7 8">DSM 21394</strain>
    </source>
</reference>
<comment type="caution">
    <text evidence="7">The sequence shown here is derived from an EMBL/GenBank/DDBJ whole genome shotgun (WGS) entry which is preliminary data.</text>
</comment>
<evidence type="ECO:0000313" key="7">
    <source>
        <dbReference type="EMBL" id="OIQ61588.1"/>
    </source>
</evidence>
<feature type="compositionally biased region" description="Polar residues" evidence="4">
    <location>
        <begin position="723"/>
        <end position="732"/>
    </location>
</feature>
<dbReference type="InterPro" id="IPR051215">
    <property type="entry name" value="GRE"/>
</dbReference>
<sequence>MFILIKKGHVIAPCEVYFSEGVDPMSTVLQDEPLHFQLALQPVRTNRIDSMLNYINAIEPGICIERARYLTESYKETEHLPYIIRRARALENILKKMSIYILPGSLLVGNQSSKPCFAPLFPEFTVDFLEEEILQGKPMYPYERPSDKFNVDKEIVPELQDIINWWKGRTHKERVYANLPEEAILAQDAVGAVNIVNFLHGGDGHLAPPYKWLFDHGVGHIIALCRQKLAEIDLTTPEGLESKRFYEAVIISCQALIDWAHRYAELAEAEAARETEESRRSELRKLAEICRRVPEHPARTFHEALQFMTFVQVAIQIEDNAQGICPGRFDQVLWEHYQRDVSRGILNRDQALELVQNFFVVLSTIERIRSWNDTDYFRGKPIFQNLTIGGINPETGEDASNELTYIVLDAIANTRTLQPSHYARWHKKAPEKYKMKVAETIRLGTGFPAIANDELYIPAMMNRGYDLKDASDYCIVGCAEPGVAGLRGGRTGAAWFCLAKILEVTLYGGRDPRTGVMLHPNCNGKDLSSFESYDEVWEAFVDQVKYYIRLHVLMDNITDKLWEEYIEEPLTSALGCPTTCLERGRSIKKGGAKYDFTGNETIGLANVANSLYAIKYVVFDQKLITGTQLLHALKTNFEDMTTDPTGPEIQQMCLLAPKYGNDQDEVDFVARDVLALVCEELPKYKNTRYGRGPIGGVFQASTTTVSSNTAFGRMVGALPDGRQTGTPLSDGQSPMRGTDTLGPTAAVRSVAKLRNVLLSEGSLYNLKLLPQDLKD</sequence>
<evidence type="ECO:0000259" key="6">
    <source>
        <dbReference type="PROSITE" id="PS51554"/>
    </source>
</evidence>
<dbReference type="PROSITE" id="PS51554">
    <property type="entry name" value="PFL"/>
    <property type="match status" value="1"/>
</dbReference>
<evidence type="ECO:0000256" key="2">
    <source>
        <dbReference type="ARBA" id="ARBA00023239"/>
    </source>
</evidence>
<feature type="domain" description="Glycine radical" evidence="5">
    <location>
        <begin position="730"/>
        <end position="775"/>
    </location>
</feature>
<dbReference type="EMBL" id="MDDC01000001">
    <property type="protein sequence ID" value="OIQ61588.1"/>
    <property type="molecule type" value="Genomic_DNA"/>
</dbReference>
<feature type="region of interest" description="Disordered" evidence="4">
    <location>
        <begin position="717"/>
        <end position="736"/>
    </location>
</feature>
<evidence type="ECO:0000256" key="3">
    <source>
        <dbReference type="PROSITE-ProRule" id="PRU00493"/>
    </source>
</evidence>
<dbReference type="InterPro" id="IPR004184">
    <property type="entry name" value="PFL_dom"/>
</dbReference>
<dbReference type="GO" id="GO:0005829">
    <property type="term" value="C:cytosol"/>
    <property type="evidence" value="ECO:0007669"/>
    <property type="project" value="TreeGrafter"/>
</dbReference>
<evidence type="ECO:0000259" key="5">
    <source>
        <dbReference type="PROSITE" id="PS51149"/>
    </source>
</evidence>
<name>A0A1J5P279_NEOTH</name>
<comment type="caution">
    <text evidence="3">Lacks conserved residue(s) required for the propagation of feature annotation.</text>
</comment>
<dbReference type="PANTHER" id="PTHR43641">
    <property type="entry name" value="FORMATE ACETYLTRANSFERASE 3-RELATED"/>
    <property type="match status" value="1"/>
</dbReference>
<keyword evidence="1" id="KW-0556">Organic radical</keyword>
<dbReference type="Pfam" id="PF02901">
    <property type="entry name" value="PFL-like"/>
    <property type="match status" value="1"/>
</dbReference>
<dbReference type="Proteomes" id="UP000182811">
    <property type="component" value="Unassembled WGS sequence"/>
</dbReference>
<keyword evidence="2 7" id="KW-0456">Lyase</keyword>
<protein>
    <submittedName>
        <fullName evidence="7">Benzylsuccinate synthase alpha subunit</fullName>
        <ecNumber evidence="7">4.1.99.11</ecNumber>
    </submittedName>
</protein>
<gene>
    <name evidence="7" type="primary">bssA</name>
    <name evidence="7" type="ORF">MOTE_01580</name>
</gene>
<feature type="domain" description="PFL" evidence="6">
    <location>
        <begin position="46"/>
        <end position="723"/>
    </location>
</feature>
<dbReference type="PROSITE" id="PS51149">
    <property type="entry name" value="GLY_RADICAL_2"/>
    <property type="match status" value="1"/>
</dbReference>
<accession>A0A1J5P279</accession>
<dbReference type="AlphaFoldDB" id="A0A1J5P279"/>